<evidence type="ECO:0000313" key="3">
    <source>
        <dbReference type="Proteomes" id="UP000663829"/>
    </source>
</evidence>
<gene>
    <name evidence="1" type="ORF">GPM918_LOCUS10741</name>
    <name evidence="2" type="ORF">SRO942_LOCUS10738</name>
</gene>
<dbReference type="AlphaFoldDB" id="A0A814CG06"/>
<proteinExistence type="predicted"/>
<comment type="caution">
    <text evidence="1">The sequence shown here is derived from an EMBL/GenBank/DDBJ whole genome shotgun (WGS) entry which is preliminary data.</text>
</comment>
<dbReference type="Proteomes" id="UP000663829">
    <property type="component" value="Unassembled WGS sequence"/>
</dbReference>
<dbReference type="OrthoDB" id="10063988at2759"/>
<accession>A0A814CG06</accession>
<organism evidence="1 3">
    <name type="scientific">Didymodactylos carnosus</name>
    <dbReference type="NCBI Taxonomy" id="1234261"/>
    <lineage>
        <taxon>Eukaryota</taxon>
        <taxon>Metazoa</taxon>
        <taxon>Spiralia</taxon>
        <taxon>Gnathifera</taxon>
        <taxon>Rotifera</taxon>
        <taxon>Eurotatoria</taxon>
        <taxon>Bdelloidea</taxon>
        <taxon>Philodinida</taxon>
        <taxon>Philodinidae</taxon>
        <taxon>Didymodactylos</taxon>
    </lineage>
</organism>
<dbReference type="EMBL" id="CAJOBC010002145">
    <property type="protein sequence ID" value="CAF3717975.1"/>
    <property type="molecule type" value="Genomic_DNA"/>
</dbReference>
<dbReference type="EMBL" id="CAJNOQ010002146">
    <property type="protein sequence ID" value="CAF0941590.1"/>
    <property type="molecule type" value="Genomic_DNA"/>
</dbReference>
<keyword evidence="3" id="KW-1185">Reference proteome</keyword>
<dbReference type="Proteomes" id="UP000681722">
    <property type="component" value="Unassembled WGS sequence"/>
</dbReference>
<reference evidence="1" key="1">
    <citation type="submission" date="2021-02" db="EMBL/GenBank/DDBJ databases">
        <authorList>
            <person name="Nowell W R."/>
        </authorList>
    </citation>
    <scope>NUCLEOTIDE SEQUENCE</scope>
</reference>
<sequence>MDKVDPTTVPQNPVQISFTERHSWRRSSQYCDQTTINSAGTIGAGSVTCVGSSCGSCCSITAAVPCTDFSVSQDVSSGQLTTIINLATNVKVGLTFTGSAWVEKVFIN</sequence>
<name>A0A814CG06_9BILA</name>
<protein>
    <submittedName>
        <fullName evidence="1">Uncharacterized protein</fullName>
    </submittedName>
</protein>
<evidence type="ECO:0000313" key="1">
    <source>
        <dbReference type="EMBL" id="CAF0941590.1"/>
    </source>
</evidence>
<evidence type="ECO:0000313" key="2">
    <source>
        <dbReference type="EMBL" id="CAF3717975.1"/>
    </source>
</evidence>